<evidence type="ECO:0000313" key="5">
    <source>
        <dbReference type="Proteomes" id="UP000092401"/>
    </source>
</evidence>
<dbReference type="AlphaFoldDB" id="A0A150J1B1"/>
<protein>
    <submittedName>
        <fullName evidence="3">Uncharacterized protein</fullName>
    </submittedName>
</protein>
<dbReference type="EMBL" id="LNJC01000009">
    <property type="protein sequence ID" value="KYC50724.1"/>
    <property type="molecule type" value="Genomic_DNA"/>
</dbReference>
<sequence length="86" mass="10288">MTNEFDYAYKLIIKSCNYLGSICSVKGQIEVWERREKDRFFLIDKDLERFLSRVRQDDPEWYENSKYMLVSLIEGNSDLPALLCTH</sequence>
<gene>
    <name evidence="1" type="ORF">APG10_00585</name>
    <name evidence="2" type="ORF">APG11_00704</name>
    <name evidence="3" type="ORF">APG12_00636</name>
</gene>
<proteinExistence type="predicted"/>
<organism evidence="3 6">
    <name type="scientific">Candidatus Methanofastidiosum methylothiophilum</name>
    <dbReference type="NCBI Taxonomy" id="1705564"/>
    <lineage>
        <taxon>Archaea</taxon>
        <taxon>Methanobacteriati</taxon>
        <taxon>Methanobacteriota</taxon>
        <taxon>Stenosarchaea group</taxon>
        <taxon>Candidatus Methanofastidiosia</taxon>
        <taxon>Candidatus Methanofastidiosales</taxon>
        <taxon>Candidatus Methanofastidiosaceae</taxon>
        <taxon>Candidatus Methanofastidiosum</taxon>
    </lineage>
</organism>
<dbReference type="Proteomes" id="UP000091929">
    <property type="component" value="Unassembled WGS sequence"/>
</dbReference>
<dbReference type="Proteomes" id="UP000092403">
    <property type="component" value="Unassembled WGS sequence"/>
</dbReference>
<dbReference type="Proteomes" id="UP000092401">
    <property type="component" value="Unassembled WGS sequence"/>
</dbReference>
<name>A0A150J1B1_9EURY</name>
<comment type="caution">
    <text evidence="3">The sequence shown here is derived from an EMBL/GenBank/DDBJ whole genome shotgun (WGS) entry which is preliminary data.</text>
</comment>
<evidence type="ECO:0000313" key="3">
    <source>
        <dbReference type="EMBL" id="KYC50724.1"/>
    </source>
</evidence>
<accession>A0A150ITQ4</accession>
<evidence type="ECO:0000313" key="1">
    <source>
        <dbReference type="EMBL" id="KYC45781.1"/>
    </source>
</evidence>
<evidence type="ECO:0000313" key="2">
    <source>
        <dbReference type="EMBL" id="KYC48034.1"/>
    </source>
</evidence>
<reference evidence="4 5" key="1">
    <citation type="journal article" date="2016" name="ISME J.">
        <title>Chasing the elusive Euryarchaeota class WSA2: genomes reveal a uniquely fastidious methyl-reducing methanogen.</title>
        <authorList>
            <person name="Nobu M.K."/>
            <person name="Narihiro T."/>
            <person name="Kuroda K."/>
            <person name="Mei R."/>
            <person name="Liu W.T."/>
        </authorList>
    </citation>
    <scope>NUCLEOTIDE SEQUENCE [LARGE SCALE GENOMIC DNA]</scope>
    <source>
        <strain evidence="1">B03fssc0709_Meth_Bin005</strain>
        <strain evidence="2">B15fssc0709_Meth_Bin003</strain>
        <strain evidence="3">BMIXfssc0709_Meth_Bin006</strain>
    </source>
</reference>
<evidence type="ECO:0000313" key="6">
    <source>
        <dbReference type="Proteomes" id="UP000092403"/>
    </source>
</evidence>
<evidence type="ECO:0000313" key="4">
    <source>
        <dbReference type="Proteomes" id="UP000091929"/>
    </source>
</evidence>
<accession>A0A150J1B1</accession>
<dbReference type="EMBL" id="LNGF01000012">
    <property type="protein sequence ID" value="KYC48034.1"/>
    <property type="molecule type" value="Genomic_DNA"/>
</dbReference>
<accession>A0A150IL91</accession>
<dbReference type="EMBL" id="LNGE01000011">
    <property type="protein sequence ID" value="KYC45781.1"/>
    <property type="molecule type" value="Genomic_DNA"/>
</dbReference>